<dbReference type="Proteomes" id="UP000821845">
    <property type="component" value="Chromosome 10"/>
</dbReference>
<gene>
    <name evidence="1" type="ORF">HPB50_021722</name>
</gene>
<reference evidence="1" key="1">
    <citation type="submission" date="2020-05" db="EMBL/GenBank/DDBJ databases">
        <title>Large-scale comparative analyses of tick genomes elucidate their genetic diversity and vector capacities.</title>
        <authorList>
            <person name="Jia N."/>
            <person name="Wang J."/>
            <person name="Shi W."/>
            <person name="Du L."/>
            <person name="Sun Y."/>
            <person name="Zhan W."/>
            <person name="Jiang J."/>
            <person name="Wang Q."/>
            <person name="Zhang B."/>
            <person name="Ji P."/>
            <person name="Sakyi L.B."/>
            <person name="Cui X."/>
            <person name="Yuan T."/>
            <person name="Jiang B."/>
            <person name="Yang W."/>
            <person name="Lam T.T.-Y."/>
            <person name="Chang Q."/>
            <person name="Ding S."/>
            <person name="Wang X."/>
            <person name="Zhu J."/>
            <person name="Ruan X."/>
            <person name="Zhao L."/>
            <person name="Wei J."/>
            <person name="Que T."/>
            <person name="Du C."/>
            <person name="Cheng J."/>
            <person name="Dai P."/>
            <person name="Han X."/>
            <person name="Huang E."/>
            <person name="Gao Y."/>
            <person name="Liu J."/>
            <person name="Shao H."/>
            <person name="Ye R."/>
            <person name="Li L."/>
            <person name="Wei W."/>
            <person name="Wang X."/>
            <person name="Wang C."/>
            <person name="Yang T."/>
            <person name="Huo Q."/>
            <person name="Li W."/>
            <person name="Guo W."/>
            <person name="Chen H."/>
            <person name="Zhou L."/>
            <person name="Ni X."/>
            <person name="Tian J."/>
            <person name="Zhou Y."/>
            <person name="Sheng Y."/>
            <person name="Liu T."/>
            <person name="Pan Y."/>
            <person name="Xia L."/>
            <person name="Li J."/>
            <person name="Zhao F."/>
            <person name="Cao W."/>
        </authorList>
    </citation>
    <scope>NUCLEOTIDE SEQUENCE</scope>
    <source>
        <strain evidence="1">Hyas-2018</strain>
    </source>
</reference>
<accession>A0ACB7T8T4</accession>
<name>A0ACB7T8T4_HYAAI</name>
<organism evidence="1 2">
    <name type="scientific">Hyalomma asiaticum</name>
    <name type="common">Tick</name>
    <dbReference type="NCBI Taxonomy" id="266040"/>
    <lineage>
        <taxon>Eukaryota</taxon>
        <taxon>Metazoa</taxon>
        <taxon>Ecdysozoa</taxon>
        <taxon>Arthropoda</taxon>
        <taxon>Chelicerata</taxon>
        <taxon>Arachnida</taxon>
        <taxon>Acari</taxon>
        <taxon>Parasitiformes</taxon>
        <taxon>Ixodida</taxon>
        <taxon>Ixodoidea</taxon>
        <taxon>Ixodidae</taxon>
        <taxon>Hyalomminae</taxon>
        <taxon>Hyalomma</taxon>
    </lineage>
</organism>
<keyword evidence="2" id="KW-1185">Reference proteome</keyword>
<proteinExistence type="predicted"/>
<protein>
    <submittedName>
        <fullName evidence="1">Uncharacterized protein</fullName>
    </submittedName>
</protein>
<dbReference type="EMBL" id="CM023490">
    <property type="protein sequence ID" value="KAH6943483.1"/>
    <property type="molecule type" value="Genomic_DNA"/>
</dbReference>
<evidence type="ECO:0000313" key="2">
    <source>
        <dbReference type="Proteomes" id="UP000821845"/>
    </source>
</evidence>
<evidence type="ECO:0000313" key="1">
    <source>
        <dbReference type="EMBL" id="KAH6943483.1"/>
    </source>
</evidence>
<sequence>MTLLWHAAYSLLTLFALVALVKIYSLVSVGRDVGKARTTAEEIERDTGVRATCMHLDLCSFASIRQFAQQVVLQEVRLDVLINNAGILRVTANCLHPGVVKSHLADSATGVYAKMGVLCIRLFGKSVKDGAQTSVYLAVSEEVEGISGKMFADCKPSFAPGKNKDAESLWDVSQRLVGLR</sequence>
<comment type="caution">
    <text evidence="1">The sequence shown here is derived from an EMBL/GenBank/DDBJ whole genome shotgun (WGS) entry which is preliminary data.</text>
</comment>